<evidence type="ECO:0008006" key="3">
    <source>
        <dbReference type="Google" id="ProtNLM"/>
    </source>
</evidence>
<accession>A0A1C0YV75</accession>
<reference evidence="1 2" key="1">
    <citation type="submission" date="2016-07" db="EMBL/GenBank/DDBJ databases">
        <title>Caryophanon latum genome sequencing.</title>
        <authorList>
            <person name="Verma A."/>
            <person name="Pal Y."/>
            <person name="Krishnamurthi S."/>
        </authorList>
    </citation>
    <scope>NUCLEOTIDE SEQUENCE [LARGE SCALE GENOMIC DNA]</scope>
    <source>
        <strain evidence="1 2">DSM 14151</strain>
    </source>
</reference>
<dbReference type="AlphaFoldDB" id="A0A1C0YV75"/>
<keyword evidence="2" id="KW-1185">Reference proteome</keyword>
<proteinExistence type="predicted"/>
<sequence>MSSCTNIYCSLNFVSNEVVDLKEFRKDFQLYERLTWVKGDLQFPEYETSTRLESRITIRSEISENNDGESIINAFFEDLLQKKERLLQLKEIYSGEIFFEIIINLESDDSPIVRLQSPHLAFLTELDATLDSYVYDYKERA</sequence>
<protein>
    <recommendedName>
        <fullName evidence="3">DUF4279 domain-containing protein</fullName>
    </recommendedName>
</protein>
<dbReference type="RefSeq" id="WP_066463731.1">
    <property type="nucleotide sequence ID" value="NZ_MATO01000031.1"/>
</dbReference>
<dbReference type="EMBL" id="MATO01000031">
    <property type="protein sequence ID" value="OCS91061.1"/>
    <property type="molecule type" value="Genomic_DNA"/>
</dbReference>
<evidence type="ECO:0000313" key="1">
    <source>
        <dbReference type="EMBL" id="OCS91061.1"/>
    </source>
</evidence>
<organism evidence="1 2">
    <name type="scientific">Caryophanon latum</name>
    <dbReference type="NCBI Taxonomy" id="33977"/>
    <lineage>
        <taxon>Bacteria</taxon>
        <taxon>Bacillati</taxon>
        <taxon>Bacillota</taxon>
        <taxon>Bacilli</taxon>
        <taxon>Bacillales</taxon>
        <taxon>Caryophanaceae</taxon>
        <taxon>Caryophanon</taxon>
    </lineage>
</organism>
<dbReference type="Pfam" id="PF14106">
    <property type="entry name" value="DUF4279"/>
    <property type="match status" value="1"/>
</dbReference>
<name>A0A1C0YV75_9BACL</name>
<gene>
    <name evidence="1" type="ORF">A6K76_09970</name>
</gene>
<dbReference type="InterPro" id="IPR025459">
    <property type="entry name" value="DUF4279"/>
</dbReference>
<dbReference type="Proteomes" id="UP000093482">
    <property type="component" value="Unassembled WGS sequence"/>
</dbReference>
<evidence type="ECO:0000313" key="2">
    <source>
        <dbReference type="Proteomes" id="UP000093482"/>
    </source>
</evidence>
<comment type="caution">
    <text evidence="1">The sequence shown here is derived from an EMBL/GenBank/DDBJ whole genome shotgun (WGS) entry which is preliminary data.</text>
</comment>